<comment type="caution">
    <text evidence="2">The sequence shown here is derived from an EMBL/GenBank/DDBJ whole genome shotgun (WGS) entry which is preliminary data.</text>
</comment>
<dbReference type="AlphaFoldDB" id="A0A8S4F812"/>
<feature type="signal peptide" evidence="1">
    <location>
        <begin position="1"/>
        <end position="21"/>
    </location>
</feature>
<dbReference type="EMBL" id="CAJHNJ030000029">
    <property type="protein sequence ID" value="CAG9124101.1"/>
    <property type="molecule type" value="Genomic_DNA"/>
</dbReference>
<name>A0A8S4F812_PLUXY</name>
<proteinExistence type="predicted"/>
<protein>
    <submittedName>
        <fullName evidence="2">(diamondback moth) hypothetical protein</fullName>
    </submittedName>
</protein>
<accession>A0A8S4F812</accession>
<keyword evidence="3" id="KW-1185">Reference proteome</keyword>
<organism evidence="2 3">
    <name type="scientific">Plutella xylostella</name>
    <name type="common">Diamondback moth</name>
    <name type="synonym">Plutella maculipennis</name>
    <dbReference type="NCBI Taxonomy" id="51655"/>
    <lineage>
        <taxon>Eukaryota</taxon>
        <taxon>Metazoa</taxon>
        <taxon>Ecdysozoa</taxon>
        <taxon>Arthropoda</taxon>
        <taxon>Hexapoda</taxon>
        <taxon>Insecta</taxon>
        <taxon>Pterygota</taxon>
        <taxon>Neoptera</taxon>
        <taxon>Endopterygota</taxon>
        <taxon>Lepidoptera</taxon>
        <taxon>Glossata</taxon>
        <taxon>Ditrysia</taxon>
        <taxon>Yponomeutoidea</taxon>
        <taxon>Plutellidae</taxon>
        <taxon>Plutella</taxon>
    </lineage>
</organism>
<reference evidence="2" key="1">
    <citation type="submission" date="2020-11" db="EMBL/GenBank/DDBJ databases">
        <authorList>
            <person name="Whiteford S."/>
        </authorList>
    </citation>
    <scope>NUCLEOTIDE SEQUENCE</scope>
</reference>
<sequence length="155" mass="17562">MDNLQVLRLLLAVAIVHSTVASSTEPTEENLSVIPLKTPLPAENAPPTLIENQKNTVKFREAHKRKMKEIHGAKHDGFKLKLKNKVKRQANRRSWTGYKNYGNPPPYLVYNKKIGAYYPYYKFPIENNVRRSGARNTYSTISGSARGSSRNYVGS</sequence>
<feature type="chain" id="PRO_5035861038" evidence="1">
    <location>
        <begin position="22"/>
        <end position="155"/>
    </location>
</feature>
<evidence type="ECO:0000313" key="3">
    <source>
        <dbReference type="Proteomes" id="UP000653454"/>
    </source>
</evidence>
<dbReference type="Proteomes" id="UP000653454">
    <property type="component" value="Unassembled WGS sequence"/>
</dbReference>
<keyword evidence="1" id="KW-0732">Signal</keyword>
<gene>
    <name evidence="2" type="ORF">PLXY2_LOCUS8117</name>
</gene>
<evidence type="ECO:0000256" key="1">
    <source>
        <dbReference type="SAM" id="SignalP"/>
    </source>
</evidence>
<evidence type="ECO:0000313" key="2">
    <source>
        <dbReference type="EMBL" id="CAG9124101.1"/>
    </source>
</evidence>